<dbReference type="PANTHER" id="PTHR20883:SF49">
    <property type="entry name" value="PHYTANOYL-COA DIOXYGENASE"/>
    <property type="match status" value="1"/>
</dbReference>
<dbReference type="AlphaFoldDB" id="A0A158GX30"/>
<organism evidence="1 2">
    <name type="scientific">Caballeronia udeis</name>
    <dbReference type="NCBI Taxonomy" id="1232866"/>
    <lineage>
        <taxon>Bacteria</taxon>
        <taxon>Pseudomonadati</taxon>
        <taxon>Pseudomonadota</taxon>
        <taxon>Betaproteobacteria</taxon>
        <taxon>Burkholderiales</taxon>
        <taxon>Burkholderiaceae</taxon>
        <taxon>Caballeronia</taxon>
    </lineage>
</organism>
<dbReference type="PANTHER" id="PTHR20883">
    <property type="entry name" value="PHYTANOYL-COA DIOXYGENASE DOMAIN CONTAINING 1"/>
    <property type="match status" value="1"/>
</dbReference>
<proteinExistence type="predicted"/>
<sequence length="287" mass="32354">MLETVAARLARAVTPQLREDFRRDGAVCIRQIFTPEEVALLREGIDRNLQAPSPRAKVASRPDDPGWFFEDFCNWQENAAYRQFIFHSAAPAVAATLLGSEAIRLYHDHLLVKEPNTRQRTPWHQDQPYYNITGRDNVSMWIPVDPVSPESRLEFVAGSHLGPWLMPRTFMDNQAKWFPEGSLADLPDIEADRGAYPIIGWALEPGDMVCFNMLTLHASGGVSGQTRRRAFSIRFIGDDVRHAPRRWRTSPEFPGLAETLPEGAAMEHPLFPIVWPGAKSGNIANTQ</sequence>
<evidence type="ECO:0000313" key="2">
    <source>
        <dbReference type="Proteomes" id="UP000054683"/>
    </source>
</evidence>
<dbReference type="GO" id="GO:0005506">
    <property type="term" value="F:iron ion binding"/>
    <property type="evidence" value="ECO:0007669"/>
    <property type="project" value="UniProtKB-ARBA"/>
</dbReference>
<evidence type="ECO:0000313" key="1">
    <source>
        <dbReference type="EMBL" id="SAL36030.1"/>
    </source>
</evidence>
<dbReference type="RefSeq" id="WP_062086581.1">
    <property type="nucleotide sequence ID" value="NZ_FCOK02000020.1"/>
</dbReference>
<accession>A0A158GX30</accession>
<dbReference type="GO" id="GO:0016706">
    <property type="term" value="F:2-oxoglutarate-dependent dioxygenase activity"/>
    <property type="evidence" value="ECO:0007669"/>
    <property type="project" value="UniProtKB-ARBA"/>
</dbReference>
<gene>
    <name evidence="1" type="ORF">AWB69_03425</name>
</gene>
<dbReference type="Gene3D" id="2.60.120.620">
    <property type="entry name" value="q2cbj1_9rhob like domain"/>
    <property type="match status" value="1"/>
</dbReference>
<name>A0A158GX30_9BURK</name>
<dbReference type="Pfam" id="PF05721">
    <property type="entry name" value="PhyH"/>
    <property type="match status" value="1"/>
</dbReference>
<dbReference type="InterPro" id="IPR008775">
    <property type="entry name" value="Phytyl_CoA_dOase-like"/>
</dbReference>
<dbReference type="OrthoDB" id="9814777at2"/>
<keyword evidence="1" id="KW-0560">Oxidoreductase</keyword>
<dbReference type="Proteomes" id="UP000054683">
    <property type="component" value="Unassembled WGS sequence"/>
</dbReference>
<reference evidence="1 2" key="1">
    <citation type="submission" date="2016-01" db="EMBL/GenBank/DDBJ databases">
        <authorList>
            <person name="Oliw E.H."/>
        </authorList>
    </citation>
    <scope>NUCLEOTIDE SEQUENCE [LARGE SCALE GENOMIC DNA]</scope>
    <source>
        <strain evidence="1">LMG 27134</strain>
    </source>
</reference>
<dbReference type="EMBL" id="FCOK02000020">
    <property type="protein sequence ID" value="SAL36030.1"/>
    <property type="molecule type" value="Genomic_DNA"/>
</dbReference>
<dbReference type="SUPFAM" id="SSF51197">
    <property type="entry name" value="Clavaminate synthase-like"/>
    <property type="match status" value="1"/>
</dbReference>
<keyword evidence="1" id="KW-0223">Dioxygenase</keyword>
<protein>
    <submittedName>
        <fullName evidence="1">Phytanoyl-CoA dioxygenase</fullName>
    </submittedName>
</protein>